<dbReference type="EMBL" id="GBRH01268722">
    <property type="protein sequence ID" value="JAD29173.1"/>
    <property type="molecule type" value="Transcribed_RNA"/>
</dbReference>
<protein>
    <submittedName>
        <fullName evidence="1">Uncharacterized protein</fullName>
    </submittedName>
</protein>
<proteinExistence type="predicted"/>
<accession>A0A0A8YUW0</accession>
<sequence length="17" mass="2099">MLTSYRSHLPFNFPYLL</sequence>
<evidence type="ECO:0000313" key="1">
    <source>
        <dbReference type="EMBL" id="JAD29173.1"/>
    </source>
</evidence>
<organism evidence="1">
    <name type="scientific">Arundo donax</name>
    <name type="common">Giant reed</name>
    <name type="synonym">Donax arundinaceus</name>
    <dbReference type="NCBI Taxonomy" id="35708"/>
    <lineage>
        <taxon>Eukaryota</taxon>
        <taxon>Viridiplantae</taxon>
        <taxon>Streptophyta</taxon>
        <taxon>Embryophyta</taxon>
        <taxon>Tracheophyta</taxon>
        <taxon>Spermatophyta</taxon>
        <taxon>Magnoliopsida</taxon>
        <taxon>Liliopsida</taxon>
        <taxon>Poales</taxon>
        <taxon>Poaceae</taxon>
        <taxon>PACMAD clade</taxon>
        <taxon>Arundinoideae</taxon>
        <taxon>Arundineae</taxon>
        <taxon>Arundo</taxon>
    </lineage>
</organism>
<reference evidence="1" key="2">
    <citation type="journal article" date="2015" name="Data Brief">
        <title>Shoot transcriptome of the giant reed, Arundo donax.</title>
        <authorList>
            <person name="Barrero R.A."/>
            <person name="Guerrero F.D."/>
            <person name="Moolhuijzen P."/>
            <person name="Goolsby J.A."/>
            <person name="Tidwell J."/>
            <person name="Bellgard S.E."/>
            <person name="Bellgard M.I."/>
        </authorList>
    </citation>
    <scope>NUCLEOTIDE SEQUENCE</scope>
    <source>
        <tissue evidence="1">Shoot tissue taken approximately 20 cm above the soil surface</tissue>
    </source>
</reference>
<dbReference type="AlphaFoldDB" id="A0A0A8YUW0"/>
<reference evidence="1" key="1">
    <citation type="submission" date="2014-09" db="EMBL/GenBank/DDBJ databases">
        <authorList>
            <person name="Magalhaes I.L.F."/>
            <person name="Oliveira U."/>
            <person name="Santos F.R."/>
            <person name="Vidigal T.H.D.A."/>
            <person name="Brescovit A.D."/>
            <person name="Santos A.J."/>
        </authorList>
    </citation>
    <scope>NUCLEOTIDE SEQUENCE</scope>
    <source>
        <tissue evidence="1">Shoot tissue taken approximately 20 cm above the soil surface</tissue>
    </source>
</reference>
<name>A0A0A8YUW0_ARUDO</name>